<sequence>MDPLMNAIHNTLSLPKEEGSVFTLPEEAAASHTSHSSHMFIARVLTDSYVHNPSFIDQMSGHWKGRFPVVISAYGEDMFKVSFGCAGDKFRVMNKELDTFKIIS</sequence>
<organism evidence="1 2">
    <name type="scientific">Cannabis sativa</name>
    <name type="common">Hemp</name>
    <name type="synonym">Marijuana</name>
    <dbReference type="NCBI Taxonomy" id="3483"/>
    <lineage>
        <taxon>Eukaryota</taxon>
        <taxon>Viridiplantae</taxon>
        <taxon>Streptophyta</taxon>
        <taxon>Embryophyta</taxon>
        <taxon>Tracheophyta</taxon>
        <taxon>Spermatophyta</taxon>
        <taxon>Magnoliopsida</taxon>
        <taxon>eudicotyledons</taxon>
        <taxon>Gunneridae</taxon>
        <taxon>Pentapetalae</taxon>
        <taxon>rosids</taxon>
        <taxon>fabids</taxon>
        <taxon>Rosales</taxon>
        <taxon>Cannabaceae</taxon>
        <taxon>Cannabis</taxon>
    </lineage>
</organism>
<accession>A0A803NPR2</accession>
<name>A0A803NPR2_CANSA</name>
<dbReference type="Proteomes" id="UP000596661">
    <property type="component" value="Chromosome 1"/>
</dbReference>
<keyword evidence="2" id="KW-1185">Reference proteome</keyword>
<reference evidence="1" key="1">
    <citation type="submission" date="2018-11" db="EMBL/GenBank/DDBJ databases">
        <authorList>
            <person name="Grassa J C."/>
        </authorList>
    </citation>
    <scope>NUCLEOTIDE SEQUENCE [LARGE SCALE GENOMIC DNA]</scope>
</reference>
<dbReference type="EMBL" id="UZAU01000018">
    <property type="status" value="NOT_ANNOTATED_CDS"/>
    <property type="molecule type" value="Genomic_DNA"/>
</dbReference>
<dbReference type="Gramene" id="evm.model.01.570">
    <property type="protein sequence ID" value="cds.evm.model.01.570"/>
    <property type="gene ID" value="evm.TU.01.570"/>
</dbReference>
<dbReference type="AlphaFoldDB" id="A0A803NPR2"/>
<reference evidence="1" key="2">
    <citation type="submission" date="2021-03" db="UniProtKB">
        <authorList>
            <consortium name="EnsemblPlants"/>
        </authorList>
    </citation>
    <scope>IDENTIFICATION</scope>
</reference>
<dbReference type="EnsemblPlants" id="evm.model.01.570">
    <property type="protein sequence ID" value="cds.evm.model.01.570"/>
    <property type="gene ID" value="evm.TU.01.570"/>
</dbReference>
<evidence type="ECO:0000313" key="2">
    <source>
        <dbReference type="Proteomes" id="UP000596661"/>
    </source>
</evidence>
<protein>
    <submittedName>
        <fullName evidence="1">Uncharacterized protein</fullName>
    </submittedName>
</protein>
<proteinExistence type="predicted"/>
<evidence type="ECO:0000313" key="1">
    <source>
        <dbReference type="EnsemblPlants" id="cds.evm.model.01.570"/>
    </source>
</evidence>